<sequence>ANFMQLKKSLVSRLDTLKRSSSESHVTSYPSPVHTLFDKDIVTMGTDQLSCLLQNIMASPSVFGWKGANTGREKCSTGAYSWCYTLFLCLYSLHSVITIN</sequence>
<name>A0AAN0K464_AMPQE</name>
<dbReference type="AlphaFoldDB" id="A0AAN0K464"/>
<organism evidence="1 2">
    <name type="scientific">Amphimedon queenslandica</name>
    <name type="common">Sponge</name>
    <dbReference type="NCBI Taxonomy" id="400682"/>
    <lineage>
        <taxon>Eukaryota</taxon>
        <taxon>Metazoa</taxon>
        <taxon>Porifera</taxon>
        <taxon>Demospongiae</taxon>
        <taxon>Heteroscleromorpha</taxon>
        <taxon>Haplosclerida</taxon>
        <taxon>Niphatidae</taxon>
        <taxon>Amphimedon</taxon>
    </lineage>
</organism>
<keyword evidence="2" id="KW-1185">Reference proteome</keyword>
<dbReference type="KEGG" id="aqu:109593232"/>
<dbReference type="EnsemblMetazoa" id="XM_020008412.1">
    <property type="protein sequence ID" value="XP_019863971.1"/>
    <property type="gene ID" value="LOC109593232"/>
</dbReference>
<dbReference type="RefSeq" id="XP_019863971.1">
    <property type="nucleotide sequence ID" value="XM_020008412.1"/>
</dbReference>
<accession>A0AAN0K464</accession>
<evidence type="ECO:0000313" key="1">
    <source>
        <dbReference type="EnsemblMetazoa" id="XP_019863971.1"/>
    </source>
</evidence>
<dbReference type="Proteomes" id="UP000007879">
    <property type="component" value="Unassembled WGS sequence"/>
</dbReference>
<protein>
    <submittedName>
        <fullName evidence="1">Uncharacterized protein</fullName>
    </submittedName>
</protein>
<evidence type="ECO:0000313" key="2">
    <source>
        <dbReference type="Proteomes" id="UP000007879"/>
    </source>
</evidence>
<reference evidence="2" key="1">
    <citation type="journal article" date="2010" name="Nature">
        <title>The Amphimedon queenslandica genome and the evolution of animal complexity.</title>
        <authorList>
            <person name="Srivastava M."/>
            <person name="Simakov O."/>
            <person name="Chapman J."/>
            <person name="Fahey B."/>
            <person name="Gauthier M.E."/>
            <person name="Mitros T."/>
            <person name="Richards G.S."/>
            <person name="Conaco C."/>
            <person name="Dacre M."/>
            <person name="Hellsten U."/>
            <person name="Larroux C."/>
            <person name="Putnam N.H."/>
            <person name="Stanke M."/>
            <person name="Adamska M."/>
            <person name="Darling A."/>
            <person name="Degnan S.M."/>
            <person name="Oakley T.H."/>
            <person name="Plachetzki D.C."/>
            <person name="Zhai Y."/>
            <person name="Adamski M."/>
            <person name="Calcino A."/>
            <person name="Cummins S.F."/>
            <person name="Goodstein D.M."/>
            <person name="Harris C."/>
            <person name="Jackson D.J."/>
            <person name="Leys S.P."/>
            <person name="Shu S."/>
            <person name="Woodcroft B.J."/>
            <person name="Vervoort M."/>
            <person name="Kosik K.S."/>
            <person name="Manning G."/>
            <person name="Degnan B.M."/>
            <person name="Rokhsar D.S."/>
        </authorList>
    </citation>
    <scope>NUCLEOTIDE SEQUENCE [LARGE SCALE GENOMIC DNA]</scope>
</reference>
<reference evidence="1" key="2">
    <citation type="submission" date="2024-06" db="UniProtKB">
        <authorList>
            <consortium name="EnsemblMetazoa"/>
        </authorList>
    </citation>
    <scope>IDENTIFICATION</scope>
</reference>
<dbReference type="GeneID" id="109593232"/>
<proteinExistence type="predicted"/>